<dbReference type="STRING" id="1033810.HLPCO_000864"/>
<dbReference type="InterPro" id="IPR004838">
    <property type="entry name" value="NHTrfase_class1_PyrdxlP-BS"/>
</dbReference>
<dbReference type="GO" id="GO:0016829">
    <property type="term" value="F:lyase activity"/>
    <property type="evidence" value="ECO:0007669"/>
    <property type="project" value="UniProtKB-KW"/>
</dbReference>
<evidence type="ECO:0000259" key="3">
    <source>
        <dbReference type="Pfam" id="PF00155"/>
    </source>
</evidence>
<dbReference type="EC" id="2.6.1.-" evidence="2"/>
<evidence type="ECO:0000256" key="1">
    <source>
        <dbReference type="ARBA" id="ARBA00022898"/>
    </source>
</evidence>
<dbReference type="InterPro" id="IPR022518">
    <property type="entry name" value="Aspartate_4-decarboxylase"/>
</dbReference>
<dbReference type="Pfam" id="PF00155">
    <property type="entry name" value="Aminotran_1_2"/>
    <property type="match status" value="1"/>
</dbReference>
<name>U2FK99_9MOLU</name>
<dbReference type="InterPro" id="IPR015422">
    <property type="entry name" value="PyrdxlP-dep_Trfase_small"/>
</dbReference>
<dbReference type="CDD" id="cd00609">
    <property type="entry name" value="AAT_like"/>
    <property type="match status" value="1"/>
</dbReference>
<keyword evidence="5" id="KW-1185">Reference proteome</keyword>
<dbReference type="EMBL" id="AFNU02000002">
    <property type="protein sequence ID" value="ERJ13240.1"/>
    <property type="molecule type" value="Genomic_DNA"/>
</dbReference>
<dbReference type="InterPro" id="IPR050478">
    <property type="entry name" value="Ethylene_sulfur-biosynth"/>
</dbReference>
<dbReference type="GO" id="GO:0006520">
    <property type="term" value="P:amino acid metabolic process"/>
    <property type="evidence" value="ECO:0007669"/>
    <property type="project" value="TreeGrafter"/>
</dbReference>
<dbReference type="InterPro" id="IPR015424">
    <property type="entry name" value="PyrdxlP-dep_Trfase"/>
</dbReference>
<protein>
    <recommendedName>
        <fullName evidence="2">Aminotransferase</fullName>
        <ecNumber evidence="2">2.6.1.-</ecNumber>
    </recommendedName>
</protein>
<dbReference type="InterPro" id="IPR015421">
    <property type="entry name" value="PyrdxlP-dep_Trfase_major"/>
</dbReference>
<comment type="caution">
    <text evidence="4">The sequence shown here is derived from an EMBL/GenBank/DDBJ whole genome shotgun (WGS) entry which is preliminary data.</text>
</comment>
<evidence type="ECO:0000313" key="5">
    <source>
        <dbReference type="Proteomes" id="UP000005707"/>
    </source>
</evidence>
<dbReference type="PANTHER" id="PTHR43795:SF2">
    <property type="entry name" value="BIFUNCTIONAL ASPARTATE AMINOTRANSFERASE AND GLUTAMATE_ASPARTATE-PREPHENATE AMINOTRANSFERASE"/>
    <property type="match status" value="1"/>
</dbReference>
<comment type="cofactor">
    <cofactor evidence="2">
        <name>pyridoxal 5'-phosphate</name>
        <dbReference type="ChEBI" id="CHEBI:597326"/>
    </cofactor>
</comment>
<keyword evidence="1" id="KW-0663">Pyridoxal phosphate</keyword>
<evidence type="ECO:0000256" key="2">
    <source>
        <dbReference type="RuleBase" id="RU000481"/>
    </source>
</evidence>
<dbReference type="eggNOG" id="COG0436">
    <property type="taxonomic scope" value="Bacteria"/>
</dbReference>
<dbReference type="PROSITE" id="PS00105">
    <property type="entry name" value="AA_TRANSFER_CLASS_1"/>
    <property type="match status" value="1"/>
</dbReference>
<dbReference type="InParanoid" id="U2FK99"/>
<dbReference type="Gene3D" id="1.10.20.110">
    <property type="match status" value="1"/>
</dbReference>
<keyword evidence="2 4" id="KW-0032">Aminotransferase</keyword>
<dbReference type="InterPro" id="IPR004839">
    <property type="entry name" value="Aminotransferase_I/II_large"/>
</dbReference>
<dbReference type="RefSeq" id="WP_008826750.1">
    <property type="nucleotide sequence ID" value="NZ_AFNU02000002.1"/>
</dbReference>
<keyword evidence="4" id="KW-0456">Lyase</keyword>
<dbReference type="Gene3D" id="3.40.640.10">
    <property type="entry name" value="Type I PLP-dependent aspartate aminotransferase-like (Major domain)"/>
    <property type="match status" value="1"/>
</dbReference>
<sequence length="556" mass="63318">MHAQDAKSEEIRELYGEVSAFELKDKLIELAKEPGKTLLDAGRGNPNWTASTPRDAFFTFGHFAVEETRRTWAEGNLAGMPKKKGIANRFYSYVESNLGAPGVELLKEIIDYGIKDKGYNADDWVFELTDAIIGDNYPVPDRMLSHVEQVVGDYLHQELSYGDYQSNEKFNLFAVEGATATMCYIFDSLIANELLHKGDKIALMVPIFTPYLEIPLLPRYDFDIVKINACETNNHGTRTWQYPEEELDKLKDQDIKAVFVVNPSNPSSVAIKSESINYLTQIVKNDHKELMIISDDVYGTFVDDFSSLVGDLAYNTIGVYSFSKYFGVTGWRLGTIALQENNIFDQKLRELPKPLKELVDRRYESLTVNPESIPFIDRIVADSRQVALNHTAGLSTPQQIQMAFFSIFAVLDKQHKYKERTKDICRKRQNLLFDGLGVRVESNPYGAAYYTEINILELAFYLKGSDFAEFLQTKYKPIDLILHLAEKESVVLLNGDAFSSSEWSIRVSLANLNDEAYTKIGQALNRMMNVYTAIWREQLNEQEQEERMEELALSAV</sequence>
<reference evidence="4 5" key="1">
    <citation type="journal article" date="2011" name="J. Bacteriol.">
        <title>Genome sequence of Haloplasma contractile, an unusual contractile bacterium from a deep-sea anoxic brine lake.</title>
        <authorList>
            <person name="Antunes A."/>
            <person name="Alam I."/>
            <person name="El Dorry H."/>
            <person name="Siam R."/>
            <person name="Robertson A."/>
            <person name="Bajic V.B."/>
            <person name="Stingl U."/>
        </authorList>
    </citation>
    <scope>NUCLEOTIDE SEQUENCE [LARGE SCALE GENOMIC DNA]</scope>
    <source>
        <strain evidence="4 5">SSD-17B</strain>
    </source>
</reference>
<dbReference type="NCBIfam" id="TIGR03801">
    <property type="entry name" value="asp_4_decarbox"/>
    <property type="match status" value="1"/>
</dbReference>
<reference evidence="4 5" key="2">
    <citation type="journal article" date="2013" name="PLoS ONE">
        <title>INDIGO - INtegrated Data Warehouse of MIcrobial GenOmes with Examples from the Red Sea Extremophiles.</title>
        <authorList>
            <person name="Alam I."/>
            <person name="Antunes A."/>
            <person name="Kamau A.A."/>
            <person name="Ba Alawi W."/>
            <person name="Kalkatawi M."/>
            <person name="Stingl U."/>
            <person name="Bajic V.B."/>
        </authorList>
    </citation>
    <scope>NUCLEOTIDE SEQUENCE [LARGE SCALE GENOMIC DNA]</scope>
    <source>
        <strain evidence="4 5">SSD-17B</strain>
    </source>
</reference>
<dbReference type="Gene3D" id="3.90.1150.10">
    <property type="entry name" value="Aspartate Aminotransferase, domain 1"/>
    <property type="match status" value="1"/>
</dbReference>
<dbReference type="PANTHER" id="PTHR43795">
    <property type="entry name" value="BIFUNCTIONAL ASPARTATE AMINOTRANSFERASE AND GLUTAMATE/ASPARTATE-PREPHENATE AMINOTRANSFERASE-RELATED"/>
    <property type="match status" value="1"/>
</dbReference>
<proteinExistence type="inferred from homology"/>
<accession>U2FK99</accession>
<dbReference type="Proteomes" id="UP000005707">
    <property type="component" value="Unassembled WGS sequence"/>
</dbReference>
<gene>
    <name evidence="4" type="ORF">HLPCO_000864</name>
</gene>
<dbReference type="GO" id="GO:0030170">
    <property type="term" value="F:pyridoxal phosphate binding"/>
    <property type="evidence" value="ECO:0007669"/>
    <property type="project" value="InterPro"/>
</dbReference>
<dbReference type="NCBIfam" id="NF006755">
    <property type="entry name" value="PRK09275.1"/>
    <property type="match status" value="1"/>
</dbReference>
<dbReference type="OrthoDB" id="9803354at2"/>
<organism evidence="4 5">
    <name type="scientific">Haloplasma contractile SSD-17B</name>
    <dbReference type="NCBI Taxonomy" id="1033810"/>
    <lineage>
        <taxon>Bacteria</taxon>
        <taxon>Bacillati</taxon>
        <taxon>Mycoplasmatota</taxon>
        <taxon>Mollicutes</taxon>
        <taxon>Haloplasmatales</taxon>
        <taxon>Haloplasmataceae</taxon>
        <taxon>Haloplasma</taxon>
    </lineage>
</organism>
<keyword evidence="2" id="KW-0808">Transferase</keyword>
<comment type="similarity">
    <text evidence="2">Belongs to the class-I pyridoxal-phosphate-dependent aminotransferase family.</text>
</comment>
<dbReference type="SUPFAM" id="SSF53383">
    <property type="entry name" value="PLP-dependent transferases"/>
    <property type="match status" value="1"/>
</dbReference>
<evidence type="ECO:0000313" key="4">
    <source>
        <dbReference type="EMBL" id="ERJ13240.1"/>
    </source>
</evidence>
<dbReference type="GO" id="GO:0008483">
    <property type="term" value="F:transaminase activity"/>
    <property type="evidence" value="ECO:0007669"/>
    <property type="project" value="UniProtKB-KW"/>
</dbReference>
<dbReference type="AlphaFoldDB" id="U2FK99"/>
<feature type="domain" description="Aminotransferase class I/classII large" evidence="3">
    <location>
        <begin position="195"/>
        <end position="520"/>
    </location>
</feature>